<dbReference type="Pfam" id="PF20622">
    <property type="entry name" value="Big_15"/>
    <property type="match status" value="4"/>
</dbReference>
<name>A0A841YUZ9_9LIST</name>
<evidence type="ECO:0000256" key="1">
    <source>
        <dbReference type="SAM" id="Coils"/>
    </source>
</evidence>
<keyword evidence="2" id="KW-0732">Signal</keyword>
<dbReference type="AlphaFoldDB" id="A0A841YUZ9"/>
<keyword evidence="1" id="KW-0175">Coiled coil</keyword>
<feature type="signal peptide" evidence="2">
    <location>
        <begin position="1"/>
        <end position="40"/>
    </location>
</feature>
<dbReference type="InterPro" id="IPR041498">
    <property type="entry name" value="Big_6"/>
</dbReference>
<feature type="domain" description="Pesticidal crystal protein Cry1Aa" evidence="4">
    <location>
        <begin position="534"/>
        <end position="595"/>
    </location>
</feature>
<feature type="domain" description="Pesticidal crystal protein Cry1Aa" evidence="4">
    <location>
        <begin position="668"/>
        <end position="729"/>
    </location>
</feature>
<evidence type="ECO:0008006" key="8">
    <source>
        <dbReference type="Google" id="ProtNLM"/>
    </source>
</evidence>
<feature type="coiled-coil region" evidence="1">
    <location>
        <begin position="646"/>
        <end position="682"/>
    </location>
</feature>
<feature type="chain" id="PRO_5032997107" description="Bacterial Ig domain-containing protein" evidence="2">
    <location>
        <begin position="41"/>
        <end position="1075"/>
    </location>
</feature>
<dbReference type="RefSeq" id="WP_185388297.1">
    <property type="nucleotide sequence ID" value="NZ_JAARQN010000002.1"/>
</dbReference>
<sequence>MTKKTKKAMKQIRFAKKMVAASAALAIMSTTVVSPISTLAASQPETTTNKVENKQTKNTINSTANLIANPNMTLARNATTSAITMSSWSIHFNQYTNVLGGTAGHSDGTYFNLRVPGSLSQGKVYAKSASGWLDIRTSYYAIDSVRPPLGFTQAVRTEVGKTYTESIQFYNTASGGSNYWVHLTGRLYQNPANGVYTNDFVATSTTHNFSVNFNSDSMTSGAAKQSVRDPKVFLKYGAEWALVDGMFTDASKTTIRPSLTNEELDQIREAVGAIDDKAVDKATMTDLIGKADEQLTPKAPIIDRITSQDTIITGTARANAEVEVNTRYTASGPSVFRQYMTTADGDGKYSIVIPTQPVGSQVSAIQTVGGKTSPLSVATVMDGDRYPAPIINPVTSTDTTVTGRGTAGAKVEITIGDDTYTADVNAAGNFVVNIGTARPTGTEMTIVLKGDFEKTSDPITAEVGKSLLEQATEAVDALFSDGTHTGLAGGVKQADIDAAKALVERLPAGTAKQELLDEIAKAQNLLDAQAEADKLKAAQDAVDDLFADGTHTGLAPGVGQADIDAAKELVDALKPGTDKDELLDEITKAQNLLDAQAEADKLKAAQDAVDDLFADDSHTGLAPGVGQAEVDAAKDLVEALKPGTDKDELLDEIAKAQDLIDAQEAADKLKAAQDAVDALFSDGTHTALAPGVDQAAIDAAKALVDALPAGTDKTELLAEVAKAQALLDATPANGSVTPASFRLGTDRAVTGTYTGNVAEVSLVVNGVDKGKAVVRGGVVSYYAMDKIRNITDVVELVSYDNRGVQNDRKRVTILSTAPTTGTVTPNEFDMATDRHVTGTFTGAVTRVGLKVNGTELGKVGVSAGQFSYYAFRAFTATDTVQVVGYDAAGNVLDTKTVNIKTAAPTTGTVTPNTFNVITDRKVEGTVTGDVYRVALEVNGTERGKVGVVGGAFSYYAFNVIRSTSDVAEVVAYDKDGKVLDRKAVTITDGVVAPIGTVTANPFTVGTTNTLTGTATGDVVKVGLRVDDVDKSKVSVIGGNYSYYARGVITSATQKVEIIGYNAAGAEITKTDVTVN</sequence>
<dbReference type="Pfam" id="PF17936">
    <property type="entry name" value="Big_6"/>
    <property type="match status" value="1"/>
</dbReference>
<dbReference type="EMBL" id="JAARQN010000002">
    <property type="protein sequence ID" value="MBC1456919.1"/>
    <property type="molecule type" value="Genomic_DNA"/>
</dbReference>
<comment type="caution">
    <text evidence="6">The sequence shown here is derived from an EMBL/GenBank/DDBJ whole genome shotgun (WGS) entry which is preliminary data.</text>
</comment>
<dbReference type="InterPro" id="IPR046746">
    <property type="entry name" value="Big_15"/>
</dbReference>
<proteinExistence type="predicted"/>
<feature type="domain" description="Bacterial Ig" evidence="3">
    <location>
        <begin position="388"/>
        <end position="462"/>
    </location>
</feature>
<feature type="domain" description="Bacterial Ig" evidence="5">
    <location>
        <begin position="821"/>
        <end position="900"/>
    </location>
</feature>
<reference evidence="6 7" key="1">
    <citation type="submission" date="2020-03" db="EMBL/GenBank/DDBJ databases">
        <title>Soil Listeria distribution.</title>
        <authorList>
            <person name="Liao J."/>
            <person name="Wiedmann M."/>
        </authorList>
    </citation>
    <scope>NUCLEOTIDE SEQUENCE [LARGE SCALE GENOMIC DNA]</scope>
    <source>
        <strain evidence="6 7">FSL L7-1614</strain>
    </source>
</reference>
<evidence type="ECO:0000313" key="6">
    <source>
        <dbReference type="EMBL" id="MBC1456919.1"/>
    </source>
</evidence>
<feature type="domain" description="Bacterial Ig" evidence="5">
    <location>
        <begin position="907"/>
        <end position="987"/>
    </location>
</feature>
<evidence type="ECO:0000313" key="7">
    <source>
        <dbReference type="Proteomes" id="UP000569903"/>
    </source>
</evidence>
<evidence type="ECO:0000256" key="2">
    <source>
        <dbReference type="SAM" id="SignalP"/>
    </source>
</evidence>
<gene>
    <name evidence="6" type="ORF">HB850_04065</name>
</gene>
<dbReference type="Pfam" id="PF18449">
    <property type="entry name" value="Endotoxin_C2"/>
    <property type="match status" value="4"/>
</dbReference>
<organism evidence="6 7">
    <name type="scientific">Listeria newyorkensis</name>
    <dbReference type="NCBI Taxonomy" id="1497681"/>
    <lineage>
        <taxon>Bacteria</taxon>
        <taxon>Bacillati</taxon>
        <taxon>Bacillota</taxon>
        <taxon>Bacilli</taxon>
        <taxon>Bacillales</taxon>
        <taxon>Listeriaceae</taxon>
        <taxon>Listeria</taxon>
    </lineage>
</organism>
<feature type="domain" description="Bacterial Ig" evidence="5">
    <location>
        <begin position="995"/>
        <end position="1075"/>
    </location>
</feature>
<evidence type="ECO:0000259" key="3">
    <source>
        <dbReference type="Pfam" id="PF17936"/>
    </source>
</evidence>
<feature type="domain" description="Pesticidal crystal protein Cry1Aa" evidence="4">
    <location>
        <begin position="468"/>
        <end position="528"/>
    </location>
</feature>
<dbReference type="Gene3D" id="2.60.40.10">
    <property type="entry name" value="Immunoglobulins"/>
    <property type="match status" value="2"/>
</dbReference>
<protein>
    <recommendedName>
        <fullName evidence="8">Bacterial Ig domain-containing protein</fullName>
    </recommendedName>
</protein>
<feature type="domain" description="Bacterial Ig" evidence="5">
    <location>
        <begin position="734"/>
        <end position="813"/>
    </location>
</feature>
<dbReference type="Proteomes" id="UP000569903">
    <property type="component" value="Unassembled WGS sequence"/>
</dbReference>
<accession>A0A841YUZ9</accession>
<evidence type="ECO:0000259" key="4">
    <source>
        <dbReference type="Pfam" id="PF18449"/>
    </source>
</evidence>
<dbReference type="InterPro" id="IPR013783">
    <property type="entry name" value="Ig-like_fold"/>
</dbReference>
<feature type="domain" description="Pesticidal crystal protein Cry1Aa" evidence="4">
    <location>
        <begin position="601"/>
        <end position="662"/>
    </location>
</feature>
<dbReference type="InterPro" id="IPR054544">
    <property type="entry name" value="Pest_crys_Cry1Aa_dom-IV"/>
</dbReference>
<evidence type="ECO:0000259" key="5">
    <source>
        <dbReference type="Pfam" id="PF20622"/>
    </source>
</evidence>